<dbReference type="GO" id="GO:0032259">
    <property type="term" value="P:methylation"/>
    <property type="evidence" value="ECO:0007669"/>
    <property type="project" value="UniProtKB-KW"/>
</dbReference>
<dbReference type="NCBIfam" id="TIGR00675">
    <property type="entry name" value="dcm"/>
    <property type="match status" value="1"/>
</dbReference>
<dbReference type="InterPro" id="IPR029063">
    <property type="entry name" value="SAM-dependent_MTases_sf"/>
</dbReference>
<reference evidence="9" key="1">
    <citation type="submission" date="2023-07" db="EMBL/GenBank/DDBJ databases">
        <authorList>
            <person name="Colorado M.A."/>
            <person name="Villamil L.M."/>
            <person name="Melo J.F."/>
            <person name="Rodriguez J.A."/>
            <person name="Ruiz R.Y."/>
        </authorList>
    </citation>
    <scope>NUCLEOTIDE SEQUENCE [LARGE SCALE GENOMIC DNA]</scope>
    <source>
        <strain evidence="9">C33</strain>
    </source>
</reference>
<dbReference type="RefSeq" id="WP_320314752.1">
    <property type="nucleotide sequence ID" value="NZ_JAVIKH010000038.1"/>
</dbReference>
<keyword evidence="1 5" id="KW-0489">Methyltransferase</keyword>
<accession>A0ABU4WDY6</accession>
<evidence type="ECO:0000256" key="6">
    <source>
        <dbReference type="RuleBase" id="RU000416"/>
    </source>
</evidence>
<dbReference type="SUPFAM" id="SSF53335">
    <property type="entry name" value="S-adenosyl-L-methionine-dependent methyltransferases"/>
    <property type="match status" value="1"/>
</dbReference>
<feature type="active site" evidence="5">
    <location>
        <position position="98"/>
    </location>
</feature>
<dbReference type="EC" id="2.1.1.37" evidence="7"/>
<dbReference type="InterPro" id="IPR018117">
    <property type="entry name" value="C5_DNA_meth_AS"/>
</dbReference>
<keyword evidence="2 5" id="KW-0808">Transferase</keyword>
<dbReference type="InterPro" id="IPR031303">
    <property type="entry name" value="C5_meth_CS"/>
</dbReference>
<comment type="caution">
    <text evidence="8">The sequence shown here is derived from an EMBL/GenBank/DDBJ whole genome shotgun (WGS) entry which is preliminary data.</text>
</comment>
<comment type="catalytic activity">
    <reaction evidence="7">
        <text>a 2'-deoxycytidine in DNA + S-adenosyl-L-methionine = a 5-methyl-2'-deoxycytidine in DNA + S-adenosyl-L-homocysteine + H(+)</text>
        <dbReference type="Rhea" id="RHEA:13681"/>
        <dbReference type="Rhea" id="RHEA-COMP:11369"/>
        <dbReference type="Rhea" id="RHEA-COMP:11370"/>
        <dbReference type="ChEBI" id="CHEBI:15378"/>
        <dbReference type="ChEBI" id="CHEBI:57856"/>
        <dbReference type="ChEBI" id="CHEBI:59789"/>
        <dbReference type="ChEBI" id="CHEBI:85452"/>
        <dbReference type="ChEBI" id="CHEBI:85454"/>
        <dbReference type="EC" id="2.1.1.37"/>
    </reaction>
</comment>
<evidence type="ECO:0000256" key="2">
    <source>
        <dbReference type="ARBA" id="ARBA00022679"/>
    </source>
</evidence>
<evidence type="ECO:0000256" key="1">
    <source>
        <dbReference type="ARBA" id="ARBA00022603"/>
    </source>
</evidence>
<evidence type="ECO:0000256" key="7">
    <source>
        <dbReference type="RuleBase" id="RU000417"/>
    </source>
</evidence>
<gene>
    <name evidence="8" type="ORF">RFV38_13085</name>
</gene>
<dbReference type="PANTHER" id="PTHR10629:SF52">
    <property type="entry name" value="DNA (CYTOSINE-5)-METHYLTRANSFERASE 1"/>
    <property type="match status" value="1"/>
</dbReference>
<proteinExistence type="inferred from homology"/>
<keyword evidence="3 5" id="KW-0949">S-adenosyl-L-methionine</keyword>
<keyword evidence="9" id="KW-1185">Reference proteome</keyword>
<dbReference type="Proteomes" id="UP001279681">
    <property type="component" value="Unassembled WGS sequence"/>
</dbReference>
<name>A0ABU4WDY6_9FUSO</name>
<dbReference type="InterPro" id="IPR050390">
    <property type="entry name" value="C5-Methyltransferase"/>
</dbReference>
<protein>
    <recommendedName>
        <fullName evidence="7">Cytosine-specific methyltransferase</fullName>
        <ecNumber evidence="7">2.1.1.37</ecNumber>
    </recommendedName>
</protein>
<dbReference type="GO" id="GO:0003886">
    <property type="term" value="F:DNA (cytosine-5-)-methyltransferase activity"/>
    <property type="evidence" value="ECO:0007669"/>
    <property type="project" value="UniProtKB-EC"/>
</dbReference>
<evidence type="ECO:0000256" key="3">
    <source>
        <dbReference type="ARBA" id="ARBA00022691"/>
    </source>
</evidence>
<dbReference type="Gene3D" id="3.90.120.10">
    <property type="entry name" value="DNA Methylase, subunit A, domain 2"/>
    <property type="match status" value="2"/>
</dbReference>
<sequence>MKKPLAIDLFCGAGGMSEGIIQAGFHIVFSSDKSPEASLTYQNRHEQLGFHNGYNTFFCTEDITNLTGEFILNSISELEFFKNNFNGKIDAIFGGPPCQGFSRAGKRDKDDPRNLLFREYLRVISEVKPDYVVMENVVGLLDTKLDNFVSFDFEEYSDNTFVTEILEKEFYKLGYNIKKYNEGEKVNFKKLILDASEFGVPQKRTRVIIVAYKQGIDEPKDINDYKIKDKVTIEESISDLILDKKIRESQLAKLEKAEKLDFINRSRNGRTNSFDSGMPIHLEGELPNIELSSHADYIVQRFALYKEGESSKDVKSRLLKEGLISVINSEALIHYSYNTALKTIGYSSVDEFKKDIANFLTLDEEMKQTLLDLILSKKNIRTRLNRKEPSRTIVTLPDDYISPFEDRVFSVREMARLQSFDDSFVFLGKRTTGGPRRKLEVPQYTQVGNAVPPLLAKAIAKSILDVIKK</sequence>
<evidence type="ECO:0000313" key="9">
    <source>
        <dbReference type="Proteomes" id="UP001279681"/>
    </source>
</evidence>
<dbReference type="Pfam" id="PF00145">
    <property type="entry name" value="DNA_methylase"/>
    <property type="match status" value="1"/>
</dbReference>
<evidence type="ECO:0000256" key="5">
    <source>
        <dbReference type="PROSITE-ProRule" id="PRU01016"/>
    </source>
</evidence>
<organism evidence="8 9">
    <name type="scientific">Candidatus Cetobacterium colombiensis</name>
    <dbReference type="NCBI Taxonomy" id="3073100"/>
    <lineage>
        <taxon>Bacteria</taxon>
        <taxon>Fusobacteriati</taxon>
        <taxon>Fusobacteriota</taxon>
        <taxon>Fusobacteriia</taxon>
        <taxon>Fusobacteriales</taxon>
        <taxon>Fusobacteriaceae</taxon>
        <taxon>Cetobacterium</taxon>
    </lineage>
</organism>
<dbReference type="EMBL" id="JAVIKH010000038">
    <property type="protein sequence ID" value="MDX8337414.1"/>
    <property type="molecule type" value="Genomic_DNA"/>
</dbReference>
<evidence type="ECO:0000256" key="4">
    <source>
        <dbReference type="ARBA" id="ARBA00022747"/>
    </source>
</evidence>
<dbReference type="InterPro" id="IPR001525">
    <property type="entry name" value="C5_MeTfrase"/>
</dbReference>
<dbReference type="PROSITE" id="PS00095">
    <property type="entry name" value="C5_MTASE_2"/>
    <property type="match status" value="1"/>
</dbReference>
<evidence type="ECO:0000313" key="8">
    <source>
        <dbReference type="EMBL" id="MDX8337414.1"/>
    </source>
</evidence>
<comment type="similarity">
    <text evidence="5 6">Belongs to the class I-like SAM-binding methyltransferase superfamily. C5-methyltransferase family.</text>
</comment>
<dbReference type="PROSITE" id="PS00094">
    <property type="entry name" value="C5_MTASE_1"/>
    <property type="match status" value="1"/>
</dbReference>
<dbReference type="PANTHER" id="PTHR10629">
    <property type="entry name" value="CYTOSINE-SPECIFIC METHYLTRANSFERASE"/>
    <property type="match status" value="1"/>
</dbReference>
<keyword evidence="4" id="KW-0680">Restriction system</keyword>
<dbReference type="PRINTS" id="PR00105">
    <property type="entry name" value="C5METTRFRASE"/>
</dbReference>
<dbReference type="Gene3D" id="3.40.50.150">
    <property type="entry name" value="Vaccinia Virus protein VP39"/>
    <property type="match status" value="1"/>
</dbReference>
<dbReference type="PROSITE" id="PS51679">
    <property type="entry name" value="SAM_MT_C5"/>
    <property type="match status" value="1"/>
</dbReference>